<dbReference type="GO" id="GO:0006644">
    <property type="term" value="P:phospholipid metabolic process"/>
    <property type="evidence" value="ECO:0007669"/>
    <property type="project" value="InterPro"/>
</dbReference>
<feature type="disulfide bond" evidence="6">
    <location>
        <begin position="60"/>
        <end position="76"/>
    </location>
</feature>
<keyword evidence="11" id="KW-1185">Reference proteome</keyword>
<dbReference type="InterPro" id="IPR036444">
    <property type="entry name" value="PLipase_A2_dom_sf"/>
</dbReference>
<dbReference type="GO" id="GO:0016042">
    <property type="term" value="P:lipid catabolic process"/>
    <property type="evidence" value="ECO:0007669"/>
    <property type="project" value="InterPro"/>
</dbReference>
<accession>A0A9D4I1N8</accession>
<keyword evidence="2 8" id="KW-0964">Secreted</keyword>
<keyword evidence="8" id="KW-0378">Hydrolase</keyword>
<feature type="disulfide bond" evidence="6">
    <location>
        <begin position="115"/>
        <end position="126"/>
    </location>
</feature>
<feature type="disulfide bond" evidence="6">
    <location>
        <begin position="75"/>
        <end position="135"/>
    </location>
</feature>
<dbReference type="GO" id="GO:0005576">
    <property type="term" value="C:extracellular region"/>
    <property type="evidence" value="ECO:0007669"/>
    <property type="project" value="UniProtKB-SubCell"/>
</dbReference>
<evidence type="ECO:0000313" key="10">
    <source>
        <dbReference type="EMBL" id="KAH3747041.1"/>
    </source>
</evidence>
<evidence type="ECO:0000256" key="4">
    <source>
        <dbReference type="PIRSR" id="PIRSR601211-1"/>
    </source>
</evidence>
<evidence type="ECO:0000256" key="3">
    <source>
        <dbReference type="ARBA" id="ARBA00023157"/>
    </source>
</evidence>
<dbReference type="SUPFAM" id="SSF48619">
    <property type="entry name" value="Phospholipase A2, PLA2"/>
    <property type="match status" value="1"/>
</dbReference>
<dbReference type="GO" id="GO:0005543">
    <property type="term" value="F:phospholipid binding"/>
    <property type="evidence" value="ECO:0007669"/>
    <property type="project" value="TreeGrafter"/>
</dbReference>
<dbReference type="Pfam" id="PF00068">
    <property type="entry name" value="Phospholip_A2_1"/>
    <property type="match status" value="1"/>
</dbReference>
<keyword evidence="8" id="KW-0443">Lipid metabolism</keyword>
<evidence type="ECO:0000256" key="5">
    <source>
        <dbReference type="PIRSR" id="PIRSR601211-2"/>
    </source>
</evidence>
<dbReference type="InterPro" id="IPR033112">
    <property type="entry name" value="PLA2_Asp_AS"/>
</dbReference>
<dbReference type="PANTHER" id="PTHR11716:SF106">
    <property type="entry name" value="PHOSPHOLIPASE A2 A2-ACTITOXIN-UCS2A-LIKE"/>
    <property type="match status" value="1"/>
</dbReference>
<dbReference type="EC" id="3.1.1.4" evidence="8"/>
<feature type="binding site" evidence="5">
    <location>
        <position position="63"/>
    </location>
    <ligand>
        <name>Ca(2+)</name>
        <dbReference type="ChEBI" id="CHEBI:29108"/>
    </ligand>
</feature>
<feature type="binding site" evidence="5">
    <location>
        <position position="61"/>
    </location>
    <ligand>
        <name>Ca(2+)</name>
        <dbReference type="ChEBI" id="CHEBI:29108"/>
    </ligand>
</feature>
<dbReference type="InterPro" id="IPR016090">
    <property type="entry name" value="PLA2-like_dom"/>
</dbReference>
<reference evidence="10" key="2">
    <citation type="submission" date="2020-11" db="EMBL/GenBank/DDBJ databases">
        <authorList>
            <person name="McCartney M.A."/>
            <person name="Auch B."/>
            <person name="Kono T."/>
            <person name="Mallez S."/>
            <person name="Becker A."/>
            <person name="Gohl D.M."/>
            <person name="Silverstein K.A.T."/>
            <person name="Koren S."/>
            <person name="Bechman K.B."/>
            <person name="Herman A."/>
            <person name="Abrahante J.E."/>
            <person name="Garbe J."/>
        </authorList>
    </citation>
    <scope>NUCLEOTIDE SEQUENCE</scope>
    <source>
        <strain evidence="10">Duluth1</strain>
        <tissue evidence="10">Whole animal</tissue>
    </source>
</reference>
<evidence type="ECO:0000256" key="6">
    <source>
        <dbReference type="PIRSR" id="PIRSR601211-3"/>
    </source>
</evidence>
<feature type="disulfide bond" evidence="6">
    <location>
        <begin position="82"/>
        <end position="128"/>
    </location>
</feature>
<sequence>MENEEYMMKARVIFAAVFVVCVVGTADSRRVKRRLDEFGEMILLTTSRNPMDFNGYGNWCGYGGSGDTADAIDECCKTHDTCYVDLNLKDCETLLKYRIYTTEYEWSYREGEIICNDKDPCAKKLCECDRACAKCFGNNEHVYSPAKKHNALLFGLKRLIPTG</sequence>
<feature type="domain" description="Phospholipase A2-like central" evidence="9">
    <location>
        <begin position="34"/>
        <end position="157"/>
    </location>
</feature>
<dbReference type="GO" id="GO:0050482">
    <property type="term" value="P:arachidonate secretion"/>
    <property type="evidence" value="ECO:0007669"/>
    <property type="project" value="InterPro"/>
</dbReference>
<evidence type="ECO:0000313" key="11">
    <source>
        <dbReference type="Proteomes" id="UP000828390"/>
    </source>
</evidence>
<protein>
    <recommendedName>
        <fullName evidence="8">Phospholipase A2</fullName>
        <ecNumber evidence="8">3.1.1.4</ecNumber>
    </recommendedName>
</protein>
<feature type="binding site" evidence="5">
    <location>
        <position position="80"/>
    </location>
    <ligand>
        <name>Ca(2+)</name>
        <dbReference type="ChEBI" id="CHEBI:29108"/>
    </ligand>
</feature>
<comment type="cofactor">
    <cofactor evidence="5">
        <name>Ca(2+)</name>
        <dbReference type="ChEBI" id="CHEBI:29108"/>
    </cofactor>
    <text evidence="5">Binds 1 Ca(2+) ion per subunit.</text>
</comment>
<keyword evidence="3 6" id="KW-1015">Disulfide bond</keyword>
<dbReference type="PROSITE" id="PS00118">
    <property type="entry name" value="PA2_HIS"/>
    <property type="match status" value="1"/>
</dbReference>
<evidence type="ECO:0000256" key="7">
    <source>
        <dbReference type="RuleBase" id="RU003654"/>
    </source>
</evidence>
<dbReference type="PRINTS" id="PR00389">
    <property type="entry name" value="PHPHLIPASEA2"/>
</dbReference>
<feature type="disulfide bond" evidence="6">
    <location>
        <begin position="91"/>
        <end position="121"/>
    </location>
</feature>
<feature type="active site" evidence="4">
    <location>
        <position position="79"/>
    </location>
</feature>
<comment type="catalytic activity">
    <reaction evidence="8">
        <text>a 1,2-diacyl-sn-glycero-3-phosphocholine + H2O = a 1-acyl-sn-glycero-3-phosphocholine + a fatty acid + H(+)</text>
        <dbReference type="Rhea" id="RHEA:15801"/>
        <dbReference type="ChEBI" id="CHEBI:15377"/>
        <dbReference type="ChEBI" id="CHEBI:15378"/>
        <dbReference type="ChEBI" id="CHEBI:28868"/>
        <dbReference type="ChEBI" id="CHEBI:57643"/>
        <dbReference type="ChEBI" id="CHEBI:58168"/>
        <dbReference type="EC" id="3.1.1.4"/>
    </reaction>
</comment>
<comment type="similarity">
    <text evidence="7">Belongs to the phospholipase A2 family.</text>
</comment>
<gene>
    <name evidence="10" type="ORF">DPMN_181462</name>
</gene>
<dbReference type="Gene3D" id="1.20.90.10">
    <property type="entry name" value="Phospholipase A2 domain"/>
    <property type="match status" value="1"/>
</dbReference>
<dbReference type="Proteomes" id="UP000828390">
    <property type="component" value="Unassembled WGS sequence"/>
</dbReference>
<dbReference type="OrthoDB" id="5985583at2759"/>
<name>A0A9D4I1N8_DREPO</name>
<evidence type="ECO:0000256" key="8">
    <source>
        <dbReference type="RuleBase" id="RU361236"/>
    </source>
</evidence>
<feature type="active site" evidence="4">
    <location>
        <position position="129"/>
    </location>
</feature>
<dbReference type="PROSITE" id="PS00119">
    <property type="entry name" value="PA2_ASP"/>
    <property type="match status" value="1"/>
</dbReference>
<dbReference type="GO" id="GO:0005509">
    <property type="term" value="F:calcium ion binding"/>
    <property type="evidence" value="ECO:0007669"/>
    <property type="project" value="InterPro"/>
</dbReference>
<reference evidence="10" key="1">
    <citation type="journal article" date="2019" name="bioRxiv">
        <title>The Genome of the Zebra Mussel, Dreissena polymorpha: A Resource for Invasive Species Research.</title>
        <authorList>
            <person name="McCartney M.A."/>
            <person name="Auch B."/>
            <person name="Kono T."/>
            <person name="Mallez S."/>
            <person name="Zhang Y."/>
            <person name="Obille A."/>
            <person name="Becker A."/>
            <person name="Abrahante J.E."/>
            <person name="Garbe J."/>
            <person name="Badalamenti J.P."/>
            <person name="Herman A."/>
            <person name="Mangelson H."/>
            <person name="Liachko I."/>
            <person name="Sullivan S."/>
            <person name="Sone E.D."/>
            <person name="Koren S."/>
            <person name="Silverstein K.A.T."/>
            <person name="Beckman K.B."/>
            <person name="Gohl D.M."/>
        </authorList>
    </citation>
    <scope>NUCLEOTIDE SEQUENCE</scope>
    <source>
        <strain evidence="10">Duluth1</strain>
        <tissue evidence="10">Whole animal</tissue>
    </source>
</reference>
<dbReference type="PANTHER" id="PTHR11716">
    <property type="entry name" value="PHOSPHOLIPASE A2 FAMILY MEMBER"/>
    <property type="match status" value="1"/>
</dbReference>
<dbReference type="GO" id="GO:0047498">
    <property type="term" value="F:calcium-dependent phospholipase A2 activity"/>
    <property type="evidence" value="ECO:0007669"/>
    <property type="project" value="TreeGrafter"/>
</dbReference>
<evidence type="ECO:0000256" key="2">
    <source>
        <dbReference type="ARBA" id="ARBA00022525"/>
    </source>
</evidence>
<evidence type="ECO:0000256" key="1">
    <source>
        <dbReference type="ARBA" id="ARBA00004613"/>
    </source>
</evidence>
<keyword evidence="5" id="KW-0479">Metal-binding</keyword>
<proteinExistence type="inferred from homology"/>
<keyword evidence="5 8" id="KW-0106">Calcium</keyword>
<dbReference type="AlphaFoldDB" id="A0A9D4I1N8"/>
<comment type="subcellular location">
    <subcellularLocation>
        <location evidence="1 8">Secreted</location>
    </subcellularLocation>
</comment>
<dbReference type="CDD" id="cd00125">
    <property type="entry name" value="PLA2c"/>
    <property type="match status" value="1"/>
</dbReference>
<organism evidence="10 11">
    <name type="scientific">Dreissena polymorpha</name>
    <name type="common">Zebra mussel</name>
    <name type="synonym">Mytilus polymorpha</name>
    <dbReference type="NCBI Taxonomy" id="45954"/>
    <lineage>
        <taxon>Eukaryota</taxon>
        <taxon>Metazoa</taxon>
        <taxon>Spiralia</taxon>
        <taxon>Lophotrochozoa</taxon>
        <taxon>Mollusca</taxon>
        <taxon>Bivalvia</taxon>
        <taxon>Autobranchia</taxon>
        <taxon>Heteroconchia</taxon>
        <taxon>Euheterodonta</taxon>
        <taxon>Imparidentia</taxon>
        <taxon>Neoheterodontei</taxon>
        <taxon>Myida</taxon>
        <taxon>Dreissenoidea</taxon>
        <taxon>Dreissenidae</taxon>
        <taxon>Dreissena</taxon>
    </lineage>
</organism>
<dbReference type="InterPro" id="IPR001211">
    <property type="entry name" value="PLA2"/>
</dbReference>
<dbReference type="SMART" id="SM00085">
    <property type="entry name" value="PA2c"/>
    <property type="match status" value="1"/>
</dbReference>
<dbReference type="EMBL" id="JAIWYP010000010">
    <property type="protein sequence ID" value="KAH3747041.1"/>
    <property type="molecule type" value="Genomic_DNA"/>
</dbReference>
<comment type="caution">
    <text evidence="10">The sequence shown here is derived from an EMBL/GenBank/DDBJ whole genome shotgun (WGS) entry which is preliminary data.</text>
</comment>
<dbReference type="InterPro" id="IPR033113">
    <property type="entry name" value="PLA2_histidine"/>
</dbReference>
<evidence type="ECO:0000259" key="9">
    <source>
        <dbReference type="SMART" id="SM00085"/>
    </source>
</evidence>